<evidence type="ECO:0000313" key="2">
    <source>
        <dbReference type="EMBL" id="GGH82093.1"/>
    </source>
</evidence>
<evidence type="ECO:0000313" key="3">
    <source>
        <dbReference type="Proteomes" id="UP000605427"/>
    </source>
</evidence>
<dbReference type="RefSeq" id="WP_268239474.1">
    <property type="nucleotide sequence ID" value="NZ_BMDD01000004.1"/>
</dbReference>
<keyword evidence="1" id="KW-0812">Transmembrane</keyword>
<dbReference type="EMBL" id="BMDD01000004">
    <property type="protein sequence ID" value="GGH82093.1"/>
    <property type="molecule type" value="Genomic_DNA"/>
</dbReference>
<sequence>MEKAWSVKAEELETVTAPAGGMYIGGPIIGVIVGGLISLT</sequence>
<name>A0ABQ1ZXW0_9BACL</name>
<feature type="transmembrane region" description="Helical" evidence="1">
    <location>
        <begin position="20"/>
        <end position="39"/>
    </location>
</feature>
<reference evidence="3" key="1">
    <citation type="journal article" date="2019" name="Int. J. Syst. Evol. Microbiol.">
        <title>The Global Catalogue of Microorganisms (GCM) 10K type strain sequencing project: providing services to taxonomists for standard genome sequencing and annotation.</title>
        <authorList>
            <consortium name="The Broad Institute Genomics Platform"/>
            <consortium name="The Broad Institute Genome Sequencing Center for Infectious Disease"/>
            <person name="Wu L."/>
            <person name="Ma J."/>
        </authorList>
    </citation>
    <scope>NUCLEOTIDE SEQUENCE [LARGE SCALE GENOMIC DNA]</scope>
    <source>
        <strain evidence="3">CCM 8702</strain>
    </source>
</reference>
<keyword evidence="1" id="KW-0472">Membrane</keyword>
<evidence type="ECO:0008006" key="4">
    <source>
        <dbReference type="Google" id="ProtNLM"/>
    </source>
</evidence>
<organism evidence="2 3">
    <name type="scientific">Saccharibacillus endophyticus</name>
    <dbReference type="NCBI Taxonomy" id="2060666"/>
    <lineage>
        <taxon>Bacteria</taxon>
        <taxon>Bacillati</taxon>
        <taxon>Bacillota</taxon>
        <taxon>Bacilli</taxon>
        <taxon>Bacillales</taxon>
        <taxon>Paenibacillaceae</taxon>
        <taxon>Saccharibacillus</taxon>
    </lineage>
</organism>
<proteinExistence type="predicted"/>
<accession>A0ABQ1ZXW0</accession>
<keyword evidence="1" id="KW-1133">Transmembrane helix</keyword>
<comment type="caution">
    <text evidence="2">The sequence shown here is derived from an EMBL/GenBank/DDBJ whole genome shotgun (WGS) entry which is preliminary data.</text>
</comment>
<keyword evidence="3" id="KW-1185">Reference proteome</keyword>
<evidence type="ECO:0000256" key="1">
    <source>
        <dbReference type="SAM" id="Phobius"/>
    </source>
</evidence>
<gene>
    <name evidence="2" type="ORF">GCM10007362_32890</name>
</gene>
<protein>
    <recommendedName>
        <fullName evidence="4">Class IIb bacteriocin, lactobin A/cerein 7B family</fullName>
    </recommendedName>
</protein>
<dbReference type="Proteomes" id="UP000605427">
    <property type="component" value="Unassembled WGS sequence"/>
</dbReference>